<keyword evidence="4 9" id="KW-0547">Nucleotide-binding</keyword>
<evidence type="ECO:0000256" key="5">
    <source>
        <dbReference type="ARBA" id="ARBA00022840"/>
    </source>
</evidence>
<dbReference type="PANTHER" id="PTHR21342:SF1">
    <property type="entry name" value="PHOSPHOPANTETHEINE ADENYLYLTRANSFERASE"/>
    <property type="match status" value="1"/>
</dbReference>
<name>A0A2H5X9K2_9BACT</name>
<dbReference type="PANTHER" id="PTHR21342">
    <property type="entry name" value="PHOSPHOPANTETHEINE ADENYLYLTRANSFERASE"/>
    <property type="match status" value="1"/>
</dbReference>
<evidence type="ECO:0000313" key="12">
    <source>
        <dbReference type="Proteomes" id="UP000236173"/>
    </source>
</evidence>
<dbReference type="GO" id="GO:0005524">
    <property type="term" value="F:ATP binding"/>
    <property type="evidence" value="ECO:0007669"/>
    <property type="project" value="UniProtKB-KW"/>
</dbReference>
<keyword evidence="7 9" id="KW-0173">Coenzyme A biosynthesis</keyword>
<feature type="binding site" evidence="9">
    <location>
        <begin position="9"/>
        <end position="10"/>
    </location>
    <ligand>
        <name>ATP</name>
        <dbReference type="ChEBI" id="CHEBI:30616"/>
    </ligand>
</feature>
<dbReference type="NCBIfam" id="TIGR00125">
    <property type="entry name" value="cyt_tran_rel"/>
    <property type="match status" value="1"/>
</dbReference>
<dbReference type="InterPro" id="IPR014729">
    <property type="entry name" value="Rossmann-like_a/b/a_fold"/>
</dbReference>
<evidence type="ECO:0000256" key="6">
    <source>
        <dbReference type="ARBA" id="ARBA00022842"/>
    </source>
</evidence>
<dbReference type="EMBL" id="BEHT01000003">
    <property type="protein sequence ID" value="GBC97871.1"/>
    <property type="molecule type" value="Genomic_DNA"/>
</dbReference>
<dbReference type="PRINTS" id="PR01020">
    <property type="entry name" value="LPSBIOSNTHSS"/>
</dbReference>
<evidence type="ECO:0000256" key="7">
    <source>
        <dbReference type="ARBA" id="ARBA00022993"/>
    </source>
</evidence>
<evidence type="ECO:0000259" key="10">
    <source>
        <dbReference type="Pfam" id="PF01467"/>
    </source>
</evidence>
<protein>
    <recommendedName>
        <fullName evidence="9">Phosphopantetheine adenylyltransferase</fullName>
        <ecNumber evidence="9">2.7.7.3</ecNumber>
    </recommendedName>
    <alternativeName>
        <fullName evidence="9">Dephospho-CoA pyrophosphorylase</fullName>
    </alternativeName>
    <alternativeName>
        <fullName evidence="9">Pantetheine-phosphate adenylyltransferase</fullName>
        <shortName evidence="9">PPAT</shortName>
    </alternativeName>
</protein>
<feature type="binding site" evidence="9">
    <location>
        <position position="17"/>
    </location>
    <ligand>
        <name>ATP</name>
        <dbReference type="ChEBI" id="CHEBI:30616"/>
    </ligand>
</feature>
<comment type="function">
    <text evidence="9">Reversibly transfers an adenylyl group from ATP to 4'-phosphopantetheine, yielding dephospho-CoA (dPCoA) and pyrophosphate.</text>
</comment>
<feature type="site" description="Transition state stabilizer" evidence="9">
    <location>
        <position position="17"/>
    </location>
</feature>
<evidence type="ECO:0000256" key="2">
    <source>
        <dbReference type="ARBA" id="ARBA00022679"/>
    </source>
</evidence>
<feature type="binding site" evidence="9">
    <location>
        <position position="73"/>
    </location>
    <ligand>
        <name>substrate</name>
    </ligand>
</feature>
<organism evidence="11 12">
    <name type="scientific">Candidatus Fervidibacter japonicus</name>
    <dbReference type="NCBI Taxonomy" id="2035412"/>
    <lineage>
        <taxon>Bacteria</taxon>
        <taxon>Candidatus Fervidibacterota</taxon>
        <taxon>Candidatus Fervidibacter</taxon>
    </lineage>
</organism>
<evidence type="ECO:0000313" key="11">
    <source>
        <dbReference type="EMBL" id="GBC97871.1"/>
    </source>
</evidence>
<feature type="binding site" evidence="9">
    <location>
        <position position="41"/>
    </location>
    <ligand>
        <name>substrate</name>
    </ligand>
</feature>
<dbReference type="AlphaFoldDB" id="A0A2H5X9K2"/>
<dbReference type="Pfam" id="PF01467">
    <property type="entry name" value="CTP_transf_like"/>
    <property type="match status" value="1"/>
</dbReference>
<reference evidence="12" key="1">
    <citation type="submission" date="2017-09" db="EMBL/GenBank/DDBJ databases">
        <title>Metaegenomics of thermophilic ammonia-oxidizing enrichment culture.</title>
        <authorList>
            <person name="Kato S."/>
            <person name="Suzuki K."/>
        </authorList>
    </citation>
    <scope>NUCLEOTIDE SEQUENCE [LARGE SCALE GENOMIC DNA]</scope>
</reference>
<dbReference type="InterPro" id="IPR004821">
    <property type="entry name" value="Cyt_trans-like"/>
</dbReference>
<gene>
    <name evidence="9 11" type="primary">coaD</name>
    <name evidence="11" type="ORF">HRbin17_00366</name>
</gene>
<feature type="domain" description="Cytidyltransferase-like" evidence="10">
    <location>
        <begin position="5"/>
        <end position="133"/>
    </location>
</feature>
<feature type="binding site" evidence="9">
    <location>
        <position position="98"/>
    </location>
    <ligand>
        <name>ATP</name>
        <dbReference type="ChEBI" id="CHEBI:30616"/>
    </ligand>
</feature>
<comment type="subunit">
    <text evidence="9">Homohexamer.</text>
</comment>
<dbReference type="GO" id="GO:0004595">
    <property type="term" value="F:pantetheine-phosphate adenylyltransferase activity"/>
    <property type="evidence" value="ECO:0007669"/>
    <property type="project" value="UniProtKB-UniRule"/>
</dbReference>
<dbReference type="CDD" id="cd02163">
    <property type="entry name" value="PPAT"/>
    <property type="match status" value="1"/>
</dbReference>
<dbReference type="NCBIfam" id="TIGR01510">
    <property type="entry name" value="coaD_prev_kdtB"/>
    <property type="match status" value="1"/>
</dbReference>
<keyword evidence="6 9" id="KW-0460">Magnesium</keyword>
<dbReference type="Proteomes" id="UP000236173">
    <property type="component" value="Unassembled WGS sequence"/>
</dbReference>
<evidence type="ECO:0000256" key="1">
    <source>
        <dbReference type="ARBA" id="ARBA00022490"/>
    </source>
</evidence>
<comment type="pathway">
    <text evidence="9">Cofactor biosynthesis; coenzyme A biosynthesis; CoA from (R)-pantothenate: step 4/5.</text>
</comment>
<evidence type="ECO:0000256" key="9">
    <source>
        <dbReference type="HAMAP-Rule" id="MF_00151"/>
    </source>
</evidence>
<keyword evidence="2 9" id="KW-0808">Transferase</keyword>
<dbReference type="GO" id="GO:0005737">
    <property type="term" value="C:cytoplasm"/>
    <property type="evidence" value="ECO:0007669"/>
    <property type="project" value="UniProtKB-SubCell"/>
</dbReference>
<accession>A0A2H5X9K2</accession>
<feature type="binding site" evidence="9">
    <location>
        <begin position="88"/>
        <end position="90"/>
    </location>
    <ligand>
        <name>ATP</name>
        <dbReference type="ChEBI" id="CHEBI:30616"/>
    </ligand>
</feature>
<dbReference type="SUPFAM" id="SSF52374">
    <property type="entry name" value="Nucleotidylyl transferase"/>
    <property type="match status" value="1"/>
</dbReference>
<feature type="binding site" evidence="9">
    <location>
        <begin position="123"/>
        <end position="129"/>
    </location>
    <ligand>
        <name>ATP</name>
        <dbReference type="ChEBI" id="CHEBI:30616"/>
    </ligand>
</feature>
<comment type="cofactor">
    <cofactor evidence="9">
        <name>Mg(2+)</name>
        <dbReference type="ChEBI" id="CHEBI:18420"/>
    </cofactor>
</comment>
<dbReference type="GO" id="GO:0015937">
    <property type="term" value="P:coenzyme A biosynthetic process"/>
    <property type="evidence" value="ECO:0007669"/>
    <property type="project" value="UniProtKB-UniRule"/>
</dbReference>
<proteinExistence type="inferred from homology"/>
<comment type="catalytic activity">
    <reaction evidence="8 9">
        <text>(R)-4'-phosphopantetheine + ATP + H(+) = 3'-dephospho-CoA + diphosphate</text>
        <dbReference type="Rhea" id="RHEA:19801"/>
        <dbReference type="ChEBI" id="CHEBI:15378"/>
        <dbReference type="ChEBI" id="CHEBI:30616"/>
        <dbReference type="ChEBI" id="CHEBI:33019"/>
        <dbReference type="ChEBI" id="CHEBI:57328"/>
        <dbReference type="ChEBI" id="CHEBI:61723"/>
        <dbReference type="EC" id="2.7.7.3"/>
    </reaction>
</comment>
<keyword evidence="1 9" id="KW-0963">Cytoplasm</keyword>
<dbReference type="InterPro" id="IPR001980">
    <property type="entry name" value="PPAT"/>
</dbReference>
<keyword evidence="3 9" id="KW-0548">Nucleotidyltransferase</keyword>
<dbReference type="EC" id="2.7.7.3" evidence="9"/>
<evidence type="ECO:0000256" key="4">
    <source>
        <dbReference type="ARBA" id="ARBA00022741"/>
    </source>
</evidence>
<keyword evidence="5 9" id="KW-0067">ATP-binding</keyword>
<feature type="binding site" evidence="9">
    <location>
        <position position="87"/>
    </location>
    <ligand>
        <name>substrate</name>
    </ligand>
</feature>
<comment type="subcellular location">
    <subcellularLocation>
        <location evidence="9">Cytoplasm</location>
    </subcellularLocation>
</comment>
<dbReference type="Gene3D" id="3.40.50.620">
    <property type="entry name" value="HUPs"/>
    <property type="match status" value="1"/>
</dbReference>
<dbReference type="HAMAP" id="MF_00151">
    <property type="entry name" value="PPAT_bact"/>
    <property type="match status" value="1"/>
</dbReference>
<comment type="similarity">
    <text evidence="9">Belongs to the bacterial CoaD family.</text>
</comment>
<comment type="caution">
    <text evidence="11">The sequence shown here is derived from an EMBL/GenBank/DDBJ whole genome shotgun (WGS) entry which is preliminary data.</text>
</comment>
<evidence type="ECO:0000256" key="3">
    <source>
        <dbReference type="ARBA" id="ARBA00022695"/>
    </source>
</evidence>
<sequence>MVRAVYPGTFDPVTNGHLDVVERSARIFDELIVAVTTNPAKTPWFTVEERVEMLRMCCRHLSNVRVEAFDGLLVRFVRAQGAQVIVKGLRAVSDFDYEFQMAAMNHHLAPDIETLFLMTSLPFAYLSSSIVKEIALLGGDLKGLVPDFVAERLLHKAVERRR</sequence>
<feature type="binding site" evidence="9">
    <location>
        <position position="9"/>
    </location>
    <ligand>
        <name>substrate</name>
    </ligand>
</feature>
<dbReference type="UniPathway" id="UPA00241">
    <property type="reaction ID" value="UER00355"/>
</dbReference>
<evidence type="ECO:0000256" key="8">
    <source>
        <dbReference type="ARBA" id="ARBA00029346"/>
    </source>
</evidence>